<accession>T0GF04</accession>
<feature type="domain" description="EamA" evidence="7">
    <location>
        <begin position="157"/>
        <end position="294"/>
    </location>
</feature>
<keyword evidence="9" id="KW-1185">Reference proteome</keyword>
<feature type="transmembrane region" description="Helical" evidence="6">
    <location>
        <begin position="154"/>
        <end position="175"/>
    </location>
</feature>
<dbReference type="InterPro" id="IPR000620">
    <property type="entry name" value="EamA_dom"/>
</dbReference>
<dbReference type="GO" id="GO:0005886">
    <property type="term" value="C:plasma membrane"/>
    <property type="evidence" value="ECO:0007669"/>
    <property type="project" value="UniProtKB-SubCell"/>
</dbReference>
<feature type="transmembrane region" description="Helical" evidence="6">
    <location>
        <begin position="222"/>
        <end position="242"/>
    </location>
</feature>
<feature type="transmembrane region" description="Helical" evidence="6">
    <location>
        <begin position="33"/>
        <end position="54"/>
    </location>
</feature>
<feature type="domain" description="EamA" evidence="7">
    <location>
        <begin position="10"/>
        <end position="141"/>
    </location>
</feature>
<keyword evidence="4 6" id="KW-1133">Transmembrane helix</keyword>
<feature type="transmembrane region" description="Helical" evidence="6">
    <location>
        <begin position="187"/>
        <end position="210"/>
    </location>
</feature>
<evidence type="ECO:0000256" key="2">
    <source>
        <dbReference type="ARBA" id="ARBA00022475"/>
    </source>
</evidence>
<sequence length="310" mass="34204">MKQFKNEGALILCTLVWGGTFTATKLSLVSVSPSLFLGIRFAIASAVFLIYALLQKPTKEFYGESKKPRLWFPILLGFWMFLGFACQTIGLKFTTATKSGFLTGTLVVITPILQTIFFRRIPNAGNLLGVIIVMLGLFFLSFDPEVGSGKLSFLFHWGDVITIAGAFFFSLYILLMDRVSREVSIQTLLLSQTLTTSILSFLLAFGLDYLGWETLMWHWETGVLPALVYNGLISSVGTTFLQTKYQKAVTPTRAGLIFSLEPVFSAVIAYYTLGERMQFVGLLGCGLVMTGVLFAELFGSSKERVSKTGA</sequence>
<feature type="transmembrane region" description="Helical" evidence="6">
    <location>
        <begin position="99"/>
        <end position="118"/>
    </location>
</feature>
<evidence type="ECO:0000256" key="3">
    <source>
        <dbReference type="ARBA" id="ARBA00022692"/>
    </source>
</evidence>
<dbReference type="AlphaFoldDB" id="T0GF04"/>
<evidence type="ECO:0000256" key="4">
    <source>
        <dbReference type="ARBA" id="ARBA00022989"/>
    </source>
</evidence>
<comment type="caution">
    <text evidence="8">The sequence shown here is derived from an EMBL/GenBank/DDBJ whole genome shotgun (WGS) entry which is preliminary data.</text>
</comment>
<evidence type="ECO:0000259" key="7">
    <source>
        <dbReference type="Pfam" id="PF00892"/>
    </source>
</evidence>
<dbReference type="PANTHER" id="PTHR42920:SF5">
    <property type="entry name" value="EAMA DOMAIN-CONTAINING PROTEIN"/>
    <property type="match status" value="1"/>
</dbReference>
<dbReference type="STRING" id="1049789.LEP1GSC050_3991"/>
<comment type="subcellular location">
    <subcellularLocation>
        <location evidence="1">Cell membrane</location>
        <topology evidence="1">Multi-pass membrane protein</topology>
    </subcellularLocation>
</comment>
<name>T0GF04_9LEPT</name>
<dbReference type="Pfam" id="PF00892">
    <property type="entry name" value="EamA"/>
    <property type="match status" value="2"/>
</dbReference>
<keyword evidence="2" id="KW-1003">Cell membrane</keyword>
<dbReference type="OrthoDB" id="9804865at2"/>
<protein>
    <submittedName>
        <fullName evidence="8">EamA-like transporter family protein</fullName>
    </submittedName>
</protein>
<evidence type="ECO:0000313" key="8">
    <source>
        <dbReference type="EMBL" id="EQA43988.1"/>
    </source>
</evidence>
<reference evidence="8" key="1">
    <citation type="submission" date="2013-05" db="EMBL/GenBank/DDBJ databases">
        <authorList>
            <person name="Harkins D.M."/>
            <person name="Durkin A.S."/>
            <person name="Brinkac L.M."/>
            <person name="Haft D.H."/>
            <person name="Selengut J.D."/>
            <person name="Sanka R."/>
            <person name="DePew J."/>
            <person name="Purushe J."/>
            <person name="Hartskeerl R.A."/>
            <person name="Ahmed A."/>
            <person name="van der Linden H."/>
            <person name="Goris M.G.A."/>
            <person name="Vinetz J.M."/>
            <person name="Sutton G.G."/>
            <person name="Nierman W.C."/>
            <person name="Fouts D.E."/>
        </authorList>
    </citation>
    <scope>NUCLEOTIDE SEQUENCE [LARGE SCALE GENOMIC DNA]</scope>
    <source>
        <strain evidence="8">5399</strain>
    </source>
</reference>
<feature type="transmembrane region" description="Helical" evidence="6">
    <location>
        <begin position="279"/>
        <end position="298"/>
    </location>
</feature>
<feature type="transmembrane region" description="Helical" evidence="6">
    <location>
        <begin position="125"/>
        <end position="142"/>
    </location>
</feature>
<proteinExistence type="predicted"/>
<dbReference type="InterPro" id="IPR037185">
    <property type="entry name" value="EmrE-like"/>
</dbReference>
<organism evidence="8 9">
    <name type="scientific">Leptospira broomii serovar Hurstbridge str. 5399</name>
    <dbReference type="NCBI Taxonomy" id="1049789"/>
    <lineage>
        <taxon>Bacteria</taxon>
        <taxon>Pseudomonadati</taxon>
        <taxon>Spirochaetota</taxon>
        <taxon>Spirochaetia</taxon>
        <taxon>Leptospirales</taxon>
        <taxon>Leptospiraceae</taxon>
        <taxon>Leptospira</taxon>
    </lineage>
</organism>
<dbReference type="PANTHER" id="PTHR42920">
    <property type="entry name" value="OS03G0707200 PROTEIN-RELATED"/>
    <property type="match status" value="1"/>
</dbReference>
<dbReference type="InterPro" id="IPR051258">
    <property type="entry name" value="Diverse_Substrate_Transporter"/>
</dbReference>
<feature type="transmembrane region" description="Helical" evidence="6">
    <location>
        <begin position="70"/>
        <end position="93"/>
    </location>
</feature>
<dbReference type="EMBL" id="AHMO02000008">
    <property type="protein sequence ID" value="EQA43988.1"/>
    <property type="molecule type" value="Genomic_DNA"/>
</dbReference>
<dbReference type="SUPFAM" id="SSF103481">
    <property type="entry name" value="Multidrug resistance efflux transporter EmrE"/>
    <property type="match status" value="2"/>
</dbReference>
<evidence type="ECO:0000256" key="1">
    <source>
        <dbReference type="ARBA" id="ARBA00004651"/>
    </source>
</evidence>
<keyword evidence="5 6" id="KW-0472">Membrane</keyword>
<evidence type="ECO:0000256" key="6">
    <source>
        <dbReference type="SAM" id="Phobius"/>
    </source>
</evidence>
<feature type="transmembrane region" description="Helical" evidence="6">
    <location>
        <begin position="254"/>
        <end position="273"/>
    </location>
</feature>
<dbReference type="Proteomes" id="UP000015454">
    <property type="component" value="Unassembled WGS sequence"/>
</dbReference>
<keyword evidence="3 6" id="KW-0812">Transmembrane</keyword>
<evidence type="ECO:0000256" key="5">
    <source>
        <dbReference type="ARBA" id="ARBA00023136"/>
    </source>
</evidence>
<evidence type="ECO:0000313" key="9">
    <source>
        <dbReference type="Proteomes" id="UP000015454"/>
    </source>
</evidence>
<gene>
    <name evidence="8" type="ORF">LEP1GSC050_3991</name>
</gene>